<dbReference type="SUPFAM" id="SSF56112">
    <property type="entry name" value="Protein kinase-like (PK-like)"/>
    <property type="match status" value="1"/>
</dbReference>
<name>A0A2H0WPK8_9BACT</name>
<reference evidence="3" key="1">
    <citation type="submission" date="2017-09" db="EMBL/GenBank/DDBJ databases">
        <title>Depth-based differentiation of microbial function through sediment-hosted aquifers and enrichment of novel symbionts in the deep terrestrial subsurface.</title>
        <authorList>
            <person name="Probst A.J."/>
            <person name="Ladd B."/>
            <person name="Jarett J.K."/>
            <person name="Geller-Mcgrath D.E."/>
            <person name="Sieber C.M.K."/>
            <person name="Emerson J.B."/>
            <person name="Anantharaman K."/>
            <person name="Thomas B.C."/>
            <person name="Malmstrom R."/>
            <person name="Stieglmeier M."/>
            <person name="Klingl A."/>
            <person name="Woyke T."/>
            <person name="Ryan C.M."/>
            <person name="Banfield J.F."/>
        </authorList>
    </citation>
    <scope>NUCLEOTIDE SEQUENCE [LARGE SCALE GENOMIC DNA]</scope>
</reference>
<evidence type="ECO:0000313" key="2">
    <source>
        <dbReference type="EMBL" id="PIS14567.1"/>
    </source>
</evidence>
<dbReference type="AlphaFoldDB" id="A0A2H0WPK8"/>
<proteinExistence type="predicted"/>
<protein>
    <recommendedName>
        <fullName evidence="1">Aminoglycoside phosphotransferase domain-containing protein</fullName>
    </recommendedName>
</protein>
<evidence type="ECO:0000313" key="3">
    <source>
        <dbReference type="Proteomes" id="UP000230775"/>
    </source>
</evidence>
<dbReference type="Pfam" id="PF01636">
    <property type="entry name" value="APH"/>
    <property type="match status" value="1"/>
</dbReference>
<accession>A0A2H0WPK8</accession>
<organism evidence="2 3">
    <name type="scientific">Candidatus Shapirobacteria bacterium CG09_land_8_20_14_0_10_39_12</name>
    <dbReference type="NCBI Taxonomy" id="1974885"/>
    <lineage>
        <taxon>Bacteria</taxon>
        <taxon>Candidatus Shapironibacteriota</taxon>
    </lineage>
</organism>
<dbReference type="Proteomes" id="UP000230775">
    <property type="component" value="Unassembled WGS sequence"/>
</dbReference>
<dbReference type="Gene3D" id="3.90.1200.10">
    <property type="match status" value="1"/>
</dbReference>
<dbReference type="InterPro" id="IPR002575">
    <property type="entry name" value="Aminoglycoside_PTrfase"/>
</dbReference>
<feature type="domain" description="Aminoglycoside phosphotransferase" evidence="1">
    <location>
        <begin position="93"/>
        <end position="249"/>
    </location>
</feature>
<evidence type="ECO:0000259" key="1">
    <source>
        <dbReference type="Pfam" id="PF01636"/>
    </source>
</evidence>
<gene>
    <name evidence="2" type="ORF">COT64_01960</name>
</gene>
<dbReference type="EMBL" id="PEZI01000041">
    <property type="protein sequence ID" value="PIS14567.1"/>
    <property type="molecule type" value="Genomic_DNA"/>
</dbReference>
<sequence length="344" mass="39521">MIAGGLINIIGVKYSIEITDITEHRGYVNIVYGLETKGGSMVYLRGYNPKDLIMSKKSINELAVLNFVREKSDKVKLDFVIPDNKHNQKFEYDGLIYTLRQGLPGKPSGHGLVNSAKRRSTGKLLGHLHNTLADFPTNQWHEFNYGKYFLPIIFHLSLEELTTLVDRADNAVPGINSSAAKIWRQHRKKAYQYINRYYELRKNIVLPVQVIHGDLDPTNVTFIKDRAVGFMDWDFLQKSPRILDLANSMINRPAYRVGDGEIMFDFNEVREFVEGYQETIHNKLSVVEINAIPLAFYNMGLQYLLTAGFLFSTKMSDEKLANFLAFRFAFMDKLESLGNKWFTL</sequence>
<comment type="caution">
    <text evidence="2">The sequence shown here is derived from an EMBL/GenBank/DDBJ whole genome shotgun (WGS) entry which is preliminary data.</text>
</comment>
<dbReference type="InterPro" id="IPR011009">
    <property type="entry name" value="Kinase-like_dom_sf"/>
</dbReference>